<reference evidence="1 2" key="1">
    <citation type="submission" date="2017-01" db="EMBL/GenBank/DDBJ databases">
        <title>Pseudomonas psychrotolerans genome sequencing and assembly.</title>
        <authorList>
            <person name="Vyas B."/>
            <person name="Mayilraj S."/>
        </authorList>
    </citation>
    <scope>NUCLEOTIDE SEQUENCE [LARGE SCALE GENOMIC DNA]</scope>
    <source>
        <strain evidence="1 2">SDS18</strain>
    </source>
</reference>
<dbReference type="Proteomes" id="UP000189310">
    <property type="component" value="Unassembled WGS sequence"/>
</dbReference>
<keyword evidence="2" id="KW-1185">Reference proteome</keyword>
<gene>
    <name evidence="1" type="ORF">BVL52_08580</name>
</gene>
<dbReference type="EMBL" id="MTLN01000004">
    <property type="protein sequence ID" value="ONN71690.1"/>
    <property type="molecule type" value="Genomic_DNA"/>
</dbReference>
<evidence type="ECO:0000313" key="1">
    <source>
        <dbReference type="EMBL" id="ONN71690.1"/>
    </source>
</evidence>
<name>A0ABX3ITJ4_9PSED</name>
<evidence type="ECO:0000313" key="2">
    <source>
        <dbReference type="Proteomes" id="UP000189310"/>
    </source>
</evidence>
<dbReference type="RefSeq" id="WP_077171672.1">
    <property type="nucleotide sequence ID" value="NZ_MTLN01000004.1"/>
</dbReference>
<organism evidence="1 2">
    <name type="scientific">Pseudomonas oryzihabitans</name>
    <dbReference type="NCBI Taxonomy" id="47885"/>
    <lineage>
        <taxon>Bacteria</taxon>
        <taxon>Pseudomonadati</taxon>
        <taxon>Pseudomonadota</taxon>
        <taxon>Gammaproteobacteria</taxon>
        <taxon>Pseudomonadales</taxon>
        <taxon>Pseudomonadaceae</taxon>
        <taxon>Pseudomonas</taxon>
    </lineage>
</organism>
<comment type="caution">
    <text evidence="1">The sequence shown here is derived from an EMBL/GenBank/DDBJ whole genome shotgun (WGS) entry which is preliminary data.</text>
</comment>
<protein>
    <submittedName>
        <fullName evidence="1">Uncharacterized protein</fullName>
    </submittedName>
</protein>
<accession>A0ABX3ITJ4</accession>
<proteinExistence type="predicted"/>
<sequence length="127" mass="14546">MNTCANLFHSESELRAALGSAAILDPIKHPRRWEIAQARKKTKEKAKTNRAAQYEAAQALMDPRALAISLTHSRRRRDKAKYIEANRHLTHQEIADATGWTIGTIRKVCVEYGIYCARPRKEPRHDQ</sequence>